<accession>A0A1E5XU63</accession>
<dbReference type="PROSITE" id="PS51257">
    <property type="entry name" value="PROKAR_LIPOPROTEIN"/>
    <property type="match status" value="1"/>
</dbReference>
<protein>
    <recommendedName>
        <fullName evidence="1">Peptidase M15A C-terminal domain-containing protein</fullName>
    </recommendedName>
</protein>
<organism evidence="2 3">
    <name type="scientific">Devosia insulae DS-56</name>
    <dbReference type="NCBI Taxonomy" id="1116389"/>
    <lineage>
        <taxon>Bacteria</taxon>
        <taxon>Pseudomonadati</taxon>
        <taxon>Pseudomonadota</taxon>
        <taxon>Alphaproteobacteria</taxon>
        <taxon>Hyphomicrobiales</taxon>
        <taxon>Devosiaceae</taxon>
        <taxon>Devosia</taxon>
    </lineage>
</organism>
<reference evidence="2 3" key="1">
    <citation type="journal article" date="2015" name="Genome Announc.">
        <title>Genome Assemblies of Three Soil-Associated Devosia species: D. insulae, D. limi, and D. soli.</title>
        <authorList>
            <person name="Hassan Y.I."/>
            <person name="Lepp D."/>
            <person name="Zhou T."/>
        </authorList>
    </citation>
    <scope>NUCLEOTIDE SEQUENCE [LARGE SCALE GENOMIC DNA]</scope>
    <source>
        <strain evidence="2 3">DS-56</strain>
    </source>
</reference>
<dbReference type="AlphaFoldDB" id="A0A1E5XU63"/>
<dbReference type="EMBL" id="LAJE02000090">
    <property type="protein sequence ID" value="OEO32121.1"/>
    <property type="molecule type" value="Genomic_DNA"/>
</dbReference>
<dbReference type="SUPFAM" id="SSF55166">
    <property type="entry name" value="Hedgehog/DD-peptidase"/>
    <property type="match status" value="1"/>
</dbReference>
<dbReference type="InterPro" id="IPR009045">
    <property type="entry name" value="Zn_M74/Hedgehog-like"/>
</dbReference>
<sequence length="152" mass="16449">MIRLIAVLASALLLSGCFFLGGGGGGDSYKGYVQRAGMFLSSTDVDNSCISPKLRSVISSFERKFGKRIVVNSGYRDPIRNIIGGGEDSSYHMRCMAVDFFIPGVSKGQLVAFALRNEQVGGLGCYPGRGFIHVDVRDRPRGWKKPVTFSGC</sequence>
<dbReference type="InterPro" id="IPR013230">
    <property type="entry name" value="Peptidase_M15A_C"/>
</dbReference>
<dbReference type="Proteomes" id="UP000095463">
    <property type="component" value="Unassembled WGS sequence"/>
</dbReference>
<dbReference type="OrthoDB" id="5418604at2"/>
<gene>
    <name evidence="2" type="ORF">VW23_000875</name>
</gene>
<evidence type="ECO:0000259" key="1">
    <source>
        <dbReference type="Pfam" id="PF08291"/>
    </source>
</evidence>
<evidence type="ECO:0000313" key="3">
    <source>
        <dbReference type="Proteomes" id="UP000095463"/>
    </source>
</evidence>
<name>A0A1E5XU63_9HYPH</name>
<feature type="domain" description="Peptidase M15A C-terminal" evidence="1">
    <location>
        <begin position="33"/>
        <end position="135"/>
    </location>
</feature>
<comment type="caution">
    <text evidence="2">The sequence shown here is derived from an EMBL/GenBank/DDBJ whole genome shotgun (WGS) entry which is preliminary data.</text>
</comment>
<evidence type="ECO:0000313" key="2">
    <source>
        <dbReference type="EMBL" id="OEO32121.1"/>
    </source>
</evidence>
<dbReference type="RefSeq" id="WP_069908714.1">
    <property type="nucleotide sequence ID" value="NZ_LAJE02000090.1"/>
</dbReference>
<dbReference type="Gene3D" id="3.30.1380.10">
    <property type="match status" value="1"/>
</dbReference>
<keyword evidence="3" id="KW-1185">Reference proteome</keyword>
<dbReference type="Pfam" id="PF08291">
    <property type="entry name" value="Peptidase_M15_3"/>
    <property type="match status" value="1"/>
</dbReference>
<proteinExistence type="predicted"/>